<dbReference type="Proteomes" id="UP000811609">
    <property type="component" value="Chromosome 13"/>
</dbReference>
<evidence type="ECO:0000313" key="3">
    <source>
        <dbReference type="Proteomes" id="UP000811609"/>
    </source>
</evidence>
<dbReference type="PANTHER" id="PTHR45654:SF77">
    <property type="entry name" value="HOMEOBOX-LEUCINE ZIPPER PROTEIN MERISTEM L1"/>
    <property type="match status" value="1"/>
</dbReference>
<sequence length="97" mass="10063">MPTSIDIITMNMVLSGGDSDHVALLPSNFAILPNGSGLSGGGILEVRYGGSLLTVAFQISINSVPSSKLSFGSVTTINSLIKCTVERIKSTVMCENS</sequence>
<reference evidence="2" key="1">
    <citation type="submission" date="2020-12" db="EMBL/GenBank/DDBJ databases">
        <title>WGS assembly of Carya illinoinensis cv. Pawnee.</title>
        <authorList>
            <person name="Platts A."/>
            <person name="Shu S."/>
            <person name="Wright S."/>
            <person name="Barry K."/>
            <person name="Edger P."/>
            <person name="Pires J.C."/>
            <person name="Schmutz J."/>
        </authorList>
    </citation>
    <scope>NUCLEOTIDE SEQUENCE</scope>
    <source>
        <tissue evidence="2">Leaf</tissue>
    </source>
</reference>
<proteinExistence type="predicted"/>
<dbReference type="Pfam" id="PF25797">
    <property type="entry name" value="PDF2_C"/>
    <property type="match status" value="1"/>
</dbReference>
<accession>A0A8T1NS48</accession>
<evidence type="ECO:0000259" key="1">
    <source>
        <dbReference type="Pfam" id="PF25797"/>
    </source>
</evidence>
<dbReference type="InterPro" id="IPR042160">
    <property type="entry name" value="HD-Zip_IV"/>
</dbReference>
<dbReference type="PANTHER" id="PTHR45654">
    <property type="entry name" value="HOMEOBOX-LEUCINE ZIPPER PROTEIN MERISTEM L1"/>
    <property type="match status" value="1"/>
</dbReference>
<keyword evidence="3" id="KW-1185">Reference proteome</keyword>
<comment type="caution">
    <text evidence="2">The sequence shown here is derived from an EMBL/GenBank/DDBJ whole genome shotgun (WGS) entry which is preliminary data.</text>
</comment>
<dbReference type="AlphaFoldDB" id="A0A8T1NS48"/>
<name>A0A8T1NS48_CARIL</name>
<protein>
    <recommendedName>
        <fullName evidence="1">HD-Zip IV C-terminal domain-containing protein</fullName>
    </recommendedName>
</protein>
<evidence type="ECO:0000313" key="2">
    <source>
        <dbReference type="EMBL" id="KAG6631733.1"/>
    </source>
</evidence>
<gene>
    <name evidence="2" type="ORF">CIPAW_13G110700</name>
</gene>
<dbReference type="EMBL" id="CM031821">
    <property type="protein sequence ID" value="KAG6631733.1"/>
    <property type="molecule type" value="Genomic_DNA"/>
</dbReference>
<organism evidence="2 3">
    <name type="scientific">Carya illinoinensis</name>
    <name type="common">Pecan</name>
    <dbReference type="NCBI Taxonomy" id="32201"/>
    <lineage>
        <taxon>Eukaryota</taxon>
        <taxon>Viridiplantae</taxon>
        <taxon>Streptophyta</taxon>
        <taxon>Embryophyta</taxon>
        <taxon>Tracheophyta</taxon>
        <taxon>Spermatophyta</taxon>
        <taxon>Magnoliopsida</taxon>
        <taxon>eudicotyledons</taxon>
        <taxon>Gunneridae</taxon>
        <taxon>Pentapetalae</taxon>
        <taxon>rosids</taxon>
        <taxon>fabids</taxon>
        <taxon>Fagales</taxon>
        <taxon>Juglandaceae</taxon>
        <taxon>Carya</taxon>
    </lineage>
</organism>
<dbReference type="InterPro" id="IPR057993">
    <property type="entry name" value="HD-Zip_IV_C"/>
</dbReference>
<feature type="domain" description="HD-Zip IV C-terminal" evidence="1">
    <location>
        <begin position="4"/>
        <end position="94"/>
    </location>
</feature>